<dbReference type="Proteomes" id="UP000250275">
    <property type="component" value="Unassembled WGS sequence"/>
</dbReference>
<comment type="function">
    <text evidence="2">Involved in the assembly of C/D box small nucleolar ribonucleoprotein (snoRNP) particles. Recruits the SWI/SNF complex to the core promoter of rRNA genes and enhances pre-rRNA transcription. Mediates interaction of TELO2 with the R2TP complex which is necessary for the stability of MTOR and SMG1. Positively regulates the assembly and activity of the mTORC1 complex.</text>
</comment>
<dbReference type="GO" id="GO:0005737">
    <property type="term" value="C:cytoplasm"/>
    <property type="evidence" value="ECO:0007669"/>
    <property type="project" value="TreeGrafter"/>
</dbReference>
<dbReference type="Pfam" id="PF08190">
    <property type="entry name" value="PIH1"/>
    <property type="match status" value="1"/>
</dbReference>
<dbReference type="GO" id="GO:0006364">
    <property type="term" value="P:rRNA processing"/>
    <property type="evidence" value="ECO:0007669"/>
    <property type="project" value="TreeGrafter"/>
</dbReference>
<dbReference type="InterPro" id="IPR012981">
    <property type="entry name" value="PIH1_N"/>
</dbReference>
<accession>A0A310SS71</accession>
<gene>
    <name evidence="4" type="ORF">WN48_07301</name>
</gene>
<dbReference type="EMBL" id="KQ759870">
    <property type="protein sequence ID" value="OAD62430.1"/>
    <property type="molecule type" value="Genomic_DNA"/>
</dbReference>
<proteinExistence type="inferred from homology"/>
<dbReference type="GO" id="GO:0000492">
    <property type="term" value="P:box C/D snoRNP assembly"/>
    <property type="evidence" value="ECO:0007669"/>
    <property type="project" value="TreeGrafter"/>
</dbReference>
<evidence type="ECO:0000313" key="5">
    <source>
        <dbReference type="Proteomes" id="UP000250275"/>
    </source>
</evidence>
<sequence>MNNRRFLDIDDTILTKNLMLPENTSNSNNLTKQSDTKPFFLIQPTPGICVKTRTDSGEKVFLNICTSDKIPPPDDIPDAKLLEIILNEKNSEFVILMSIGNERFEFDKGGSPCATYDIVINTTYFKKCQENKHFLLFTILVILDGVSNKFNKTLKDYVILKNRKVMGKLQQHKIENREPQIHMQIPKPLIEEINTPNKSNYKEQNKVSEFKNISSESDVNPKLNYVLLKQLLKGMSIHLIGIFQIPKGITSKEIEVLLNEDRIVITIDKTGLTYDLLVPYTINVTLAKCALDNNRK</sequence>
<dbReference type="GO" id="GO:0097255">
    <property type="term" value="C:R2TP complex"/>
    <property type="evidence" value="ECO:0007669"/>
    <property type="project" value="TreeGrafter"/>
</dbReference>
<name>A0A310SS71_9HYME</name>
<keyword evidence="5" id="KW-1185">Reference proteome</keyword>
<dbReference type="GO" id="GO:1990904">
    <property type="term" value="C:ribonucleoprotein complex"/>
    <property type="evidence" value="ECO:0007669"/>
    <property type="project" value="TreeGrafter"/>
</dbReference>
<dbReference type="InterPro" id="IPR050734">
    <property type="entry name" value="PIH1/Kintoun_subfamily"/>
</dbReference>
<dbReference type="PANTHER" id="PTHR22997">
    <property type="entry name" value="PIH1 DOMAIN-CONTAINING PROTEIN 1"/>
    <property type="match status" value="1"/>
</dbReference>
<reference evidence="4 5" key="1">
    <citation type="submission" date="2015-07" db="EMBL/GenBank/DDBJ databases">
        <title>The genome of Eufriesea mexicana.</title>
        <authorList>
            <person name="Pan H."/>
            <person name="Kapheim K."/>
        </authorList>
    </citation>
    <scope>NUCLEOTIDE SEQUENCE [LARGE SCALE GENOMIC DNA]</scope>
    <source>
        <strain evidence="4">0111107269</strain>
        <tissue evidence="4">Whole body</tissue>
    </source>
</reference>
<dbReference type="PANTHER" id="PTHR22997:SF0">
    <property type="entry name" value="PIH1 DOMAIN-CONTAINING PROTEIN 1"/>
    <property type="match status" value="1"/>
</dbReference>
<comment type="similarity">
    <text evidence="1">Belongs to the PIH1 family.</text>
</comment>
<evidence type="ECO:0000313" key="4">
    <source>
        <dbReference type="EMBL" id="OAD62430.1"/>
    </source>
</evidence>
<evidence type="ECO:0000259" key="3">
    <source>
        <dbReference type="Pfam" id="PF08190"/>
    </source>
</evidence>
<organism evidence="4 5">
    <name type="scientific">Eufriesea mexicana</name>
    <dbReference type="NCBI Taxonomy" id="516756"/>
    <lineage>
        <taxon>Eukaryota</taxon>
        <taxon>Metazoa</taxon>
        <taxon>Ecdysozoa</taxon>
        <taxon>Arthropoda</taxon>
        <taxon>Hexapoda</taxon>
        <taxon>Insecta</taxon>
        <taxon>Pterygota</taxon>
        <taxon>Neoptera</taxon>
        <taxon>Endopterygota</taxon>
        <taxon>Hymenoptera</taxon>
        <taxon>Apocrita</taxon>
        <taxon>Aculeata</taxon>
        <taxon>Apoidea</taxon>
        <taxon>Anthophila</taxon>
        <taxon>Apidae</taxon>
        <taxon>Eufriesea</taxon>
    </lineage>
</organism>
<evidence type="ECO:0000256" key="2">
    <source>
        <dbReference type="ARBA" id="ARBA00046233"/>
    </source>
</evidence>
<feature type="domain" description="PIH1 N-terminal" evidence="3">
    <location>
        <begin position="32"/>
        <end position="180"/>
    </location>
</feature>
<protein>
    <submittedName>
        <fullName evidence="4">PIH1 domain-containing protein 1</fullName>
    </submittedName>
</protein>
<dbReference type="OrthoDB" id="5135119at2759"/>
<dbReference type="AlphaFoldDB" id="A0A310SS71"/>
<evidence type="ECO:0000256" key="1">
    <source>
        <dbReference type="ARBA" id="ARBA00008511"/>
    </source>
</evidence>